<feature type="transmembrane region" description="Helical" evidence="12">
    <location>
        <begin position="415"/>
        <end position="432"/>
    </location>
</feature>
<evidence type="ECO:0000256" key="3">
    <source>
        <dbReference type="ARBA" id="ARBA00022679"/>
    </source>
</evidence>
<name>A0A9N9AT21_FUNMO</name>
<dbReference type="GO" id="GO:0008204">
    <property type="term" value="P:ergosterol metabolic process"/>
    <property type="evidence" value="ECO:0007669"/>
    <property type="project" value="TreeGrafter"/>
</dbReference>
<sequence>MLQTTQVEDIILVEKHISPSLSTINDSSPIKKTTTTTIKTTLSATLTNDDELNRLQRKIAKRVVTFQPRRSQLDRETLDSHQDSFRGFFTLFWIAMGFYIIQAGVKNFQSAGILVDLSFFRLFSQDAIGLILSDMCMVGSMFFAVLLQKVIARGWIRWRYTGMIIQHIFQVMFLFVPTYWTFFKGWPWVQSGFFVLHTISMLMKLHSYAFYNGELSTYAIRFSELKERYANLVGESKKSDIEVDEKNENQRQILDQLEEKINQVEGYLHSPSKNICYPENVTFLNYVDFLLVPTLVYELEYPRTEKIRPCFADRNFYDDWWNSTTWEEFARKWNKPVHHFLLRHVYQYSIESYKLSKRDATFMTFFLSSLIHELVMVVVSKKIRMYLFVLQMLQLPLIWLSKLPTIKEKKWLGNAFFWFGLFLGPPLLGILYCREVFASD</sequence>
<dbReference type="PANTHER" id="PTHR10408">
    <property type="entry name" value="STEROL O-ACYLTRANSFERASE"/>
    <property type="match status" value="1"/>
</dbReference>
<comment type="subcellular location">
    <subcellularLocation>
        <location evidence="1 10">Endoplasmic reticulum membrane</location>
        <topology evidence="1 10">Multi-pass membrane protein</topology>
    </subcellularLocation>
</comment>
<evidence type="ECO:0000256" key="11">
    <source>
        <dbReference type="PIRSR" id="PIRSR000439-1"/>
    </source>
</evidence>
<keyword evidence="5 10" id="KW-0256">Endoplasmic reticulum</keyword>
<evidence type="ECO:0000256" key="1">
    <source>
        <dbReference type="ARBA" id="ARBA00004477"/>
    </source>
</evidence>
<proteinExistence type="inferred from homology"/>
<feature type="transmembrane region" description="Helical" evidence="12">
    <location>
        <begin position="85"/>
        <end position="105"/>
    </location>
</feature>
<comment type="function">
    <text evidence="9">Sterol O-acyltransferase that catalyzes the formation of stery esters.</text>
</comment>
<keyword evidence="7 10" id="KW-0472">Membrane</keyword>
<accession>A0A9N9AT21</accession>
<evidence type="ECO:0000256" key="7">
    <source>
        <dbReference type="ARBA" id="ARBA00023136"/>
    </source>
</evidence>
<dbReference type="Proteomes" id="UP000789375">
    <property type="component" value="Unassembled WGS sequence"/>
</dbReference>
<dbReference type="InterPro" id="IPR014371">
    <property type="entry name" value="Oat_ACAT_DAG_ARE"/>
</dbReference>
<keyword evidence="6 12" id="KW-1133">Transmembrane helix</keyword>
<evidence type="ECO:0000256" key="12">
    <source>
        <dbReference type="SAM" id="Phobius"/>
    </source>
</evidence>
<dbReference type="InterPro" id="IPR004299">
    <property type="entry name" value="MBOAT_fam"/>
</dbReference>
<dbReference type="GO" id="GO:0034737">
    <property type="term" value="F:ergosterol O-acyltransferase activity"/>
    <property type="evidence" value="ECO:0007669"/>
    <property type="project" value="TreeGrafter"/>
</dbReference>
<protein>
    <recommendedName>
        <fullName evidence="10">O-acyltransferase</fullName>
    </recommendedName>
</protein>
<feature type="active site" evidence="11">
    <location>
        <position position="372"/>
    </location>
</feature>
<evidence type="ECO:0000313" key="14">
    <source>
        <dbReference type="Proteomes" id="UP000789375"/>
    </source>
</evidence>
<keyword evidence="4 12" id="KW-0812">Transmembrane</keyword>
<feature type="transmembrane region" description="Helical" evidence="12">
    <location>
        <begin position="385"/>
        <end position="403"/>
    </location>
</feature>
<dbReference type="EMBL" id="CAJVPP010001248">
    <property type="protein sequence ID" value="CAG8543841.1"/>
    <property type="molecule type" value="Genomic_DNA"/>
</dbReference>
<evidence type="ECO:0000313" key="13">
    <source>
        <dbReference type="EMBL" id="CAG8543841.1"/>
    </source>
</evidence>
<dbReference type="PIRSF" id="PIRSF000439">
    <property type="entry name" value="Oat_ACAT_DAG_ARE"/>
    <property type="match status" value="1"/>
</dbReference>
<evidence type="ECO:0000256" key="8">
    <source>
        <dbReference type="ARBA" id="ARBA00023315"/>
    </source>
</evidence>
<dbReference type="Pfam" id="PF03062">
    <property type="entry name" value="MBOAT"/>
    <property type="match status" value="1"/>
</dbReference>
<dbReference type="PANTHER" id="PTHR10408:SF9">
    <property type="entry name" value="STEROL O-ACYLTRANSFERASE 2-RELATED"/>
    <property type="match status" value="1"/>
</dbReference>
<feature type="transmembrane region" description="Helical" evidence="12">
    <location>
        <begin position="160"/>
        <end position="182"/>
    </location>
</feature>
<comment type="similarity">
    <text evidence="2 10">Belongs to the membrane-bound acyltransferase family. Sterol o-acyltransferase subfamily.</text>
</comment>
<dbReference type="AlphaFoldDB" id="A0A9N9AT21"/>
<dbReference type="GO" id="GO:0005789">
    <property type="term" value="C:endoplasmic reticulum membrane"/>
    <property type="evidence" value="ECO:0007669"/>
    <property type="project" value="UniProtKB-SubCell"/>
</dbReference>
<organism evidence="13 14">
    <name type="scientific">Funneliformis mosseae</name>
    <name type="common">Endomycorrhizal fungus</name>
    <name type="synonym">Glomus mosseae</name>
    <dbReference type="NCBI Taxonomy" id="27381"/>
    <lineage>
        <taxon>Eukaryota</taxon>
        <taxon>Fungi</taxon>
        <taxon>Fungi incertae sedis</taxon>
        <taxon>Mucoromycota</taxon>
        <taxon>Glomeromycotina</taxon>
        <taxon>Glomeromycetes</taxon>
        <taxon>Glomerales</taxon>
        <taxon>Glomeraceae</taxon>
        <taxon>Funneliformis</taxon>
    </lineage>
</organism>
<evidence type="ECO:0000256" key="4">
    <source>
        <dbReference type="ARBA" id="ARBA00022692"/>
    </source>
</evidence>
<evidence type="ECO:0000256" key="5">
    <source>
        <dbReference type="ARBA" id="ARBA00022824"/>
    </source>
</evidence>
<gene>
    <name evidence="13" type="ORF">FMOSSE_LOCUS6116</name>
</gene>
<evidence type="ECO:0000256" key="6">
    <source>
        <dbReference type="ARBA" id="ARBA00022989"/>
    </source>
</evidence>
<evidence type="ECO:0000256" key="2">
    <source>
        <dbReference type="ARBA" id="ARBA00009010"/>
    </source>
</evidence>
<feature type="transmembrane region" description="Helical" evidence="12">
    <location>
        <begin position="127"/>
        <end position="148"/>
    </location>
</feature>
<evidence type="ECO:0000256" key="10">
    <source>
        <dbReference type="PIRNR" id="PIRNR000439"/>
    </source>
</evidence>
<evidence type="ECO:0000256" key="9">
    <source>
        <dbReference type="ARBA" id="ARBA00023568"/>
    </source>
</evidence>
<reference evidence="13" key="1">
    <citation type="submission" date="2021-06" db="EMBL/GenBank/DDBJ databases">
        <authorList>
            <person name="Kallberg Y."/>
            <person name="Tangrot J."/>
            <person name="Rosling A."/>
        </authorList>
    </citation>
    <scope>NUCLEOTIDE SEQUENCE</scope>
    <source>
        <strain evidence="13">87-6 pot B 2015</strain>
    </source>
</reference>
<feature type="transmembrane region" description="Helical" evidence="12">
    <location>
        <begin position="188"/>
        <end position="211"/>
    </location>
</feature>
<keyword evidence="8 10" id="KW-0012">Acyltransferase</keyword>
<keyword evidence="14" id="KW-1185">Reference proteome</keyword>
<keyword evidence="3 10" id="KW-0808">Transferase</keyword>
<comment type="caution">
    <text evidence="13">The sequence shown here is derived from an EMBL/GenBank/DDBJ whole genome shotgun (WGS) entry which is preliminary data.</text>
</comment>